<feature type="region of interest" description="Disordered" evidence="1">
    <location>
        <begin position="187"/>
        <end position="206"/>
    </location>
</feature>
<evidence type="ECO:0000256" key="1">
    <source>
        <dbReference type="SAM" id="MobiDB-lite"/>
    </source>
</evidence>
<organism evidence="2">
    <name type="scientific">uncultured marine virus</name>
    <dbReference type="NCBI Taxonomy" id="186617"/>
    <lineage>
        <taxon>Viruses</taxon>
        <taxon>environmental samples</taxon>
    </lineage>
</organism>
<protein>
    <submittedName>
        <fullName evidence="2">Uncharacterized protein</fullName>
    </submittedName>
</protein>
<reference evidence="2" key="2">
    <citation type="submission" date="2015-03" db="EMBL/GenBank/DDBJ databases">
        <authorList>
            <person name="Chow C.-E.T."/>
            <person name="Winget D.M."/>
            <person name="White R.A.III."/>
            <person name="Hallam S.J."/>
            <person name="Suttle C.A."/>
        </authorList>
    </citation>
    <scope>NUCLEOTIDE SEQUENCE</scope>
    <source>
        <strain evidence="2">Oxic1_9</strain>
    </source>
</reference>
<reference evidence="2" key="1">
    <citation type="journal article" date="2015" name="Front. Microbiol.">
        <title>Combining genomic sequencing methods to explore viral diversity and reveal potential virus-host interactions.</title>
        <authorList>
            <person name="Chow C.E."/>
            <person name="Winget D.M."/>
            <person name="White R.A.III."/>
            <person name="Hallam S.J."/>
            <person name="Suttle C.A."/>
        </authorList>
    </citation>
    <scope>NUCLEOTIDE SEQUENCE</scope>
    <source>
        <strain evidence="2">Oxic1_9</strain>
    </source>
</reference>
<accession>A0A0F7L9D9</accession>
<evidence type="ECO:0000313" key="2">
    <source>
        <dbReference type="EMBL" id="AKH48510.1"/>
    </source>
</evidence>
<name>A0A0F7L9D9_9VIRU</name>
<dbReference type="EMBL" id="KR029604">
    <property type="protein sequence ID" value="AKH48510.1"/>
    <property type="molecule type" value="Genomic_DNA"/>
</dbReference>
<proteinExistence type="predicted"/>
<sequence length="206" mass="22823">MYAIVEDNEITKFINHPKSMVIGDVRYPAKIFQLWSTSELNAIGIYEVVFNDSNKKDEKWYINTNQTYAFADNTVTASYGTATPKAHADTLWTQADSDDGDLPDDKSVGDVKVEGLKTTLIRTLKSQVAGILNNTDWYITRNSEKSTAIPSAISTHRDAVRTKQAQMETAITNASDTPALETLYTYTTDSDGVQSRPLGELPTLES</sequence>